<evidence type="ECO:0008006" key="3">
    <source>
        <dbReference type="Google" id="ProtNLM"/>
    </source>
</evidence>
<sequence>MNKNAENFKNYLEEKEIKIFEVEEVKDDDRGTVVFRSNISVEGQQLPTAVIIDNSVFAVIRVQISPKAVTEENQLDLLKLVNGENISYKPFKFYCDNNGALLMDICLVAPEEDLKGETVYLMFDVIINYLNNSYREIMKTIWK</sequence>
<dbReference type="EMBL" id="JSCE01000188">
    <property type="protein sequence ID" value="KHM51529.1"/>
    <property type="molecule type" value="Genomic_DNA"/>
</dbReference>
<protein>
    <recommendedName>
        <fullName evidence="3">Sensory transduction regulator</fullName>
    </recommendedName>
</protein>
<dbReference type="STRING" id="82374.NZ47_10020"/>
<dbReference type="Proteomes" id="UP000030993">
    <property type="component" value="Unassembled WGS sequence"/>
</dbReference>
<keyword evidence="2" id="KW-1185">Reference proteome</keyword>
<organism evidence="1 2">
    <name type="scientific">Anaerovibrio lipolyticus</name>
    <dbReference type="NCBI Taxonomy" id="82374"/>
    <lineage>
        <taxon>Bacteria</taxon>
        <taxon>Bacillati</taxon>
        <taxon>Bacillota</taxon>
        <taxon>Negativicutes</taxon>
        <taxon>Selenomonadales</taxon>
        <taxon>Selenomonadaceae</taxon>
        <taxon>Anaerovibrio</taxon>
    </lineage>
</organism>
<comment type="caution">
    <text evidence="1">The sequence shown here is derived from an EMBL/GenBank/DDBJ whole genome shotgun (WGS) entry which is preliminary data.</text>
</comment>
<evidence type="ECO:0000313" key="1">
    <source>
        <dbReference type="EMBL" id="KHM51529.1"/>
    </source>
</evidence>
<gene>
    <name evidence="1" type="ORF">NZ47_10020</name>
</gene>
<dbReference type="AlphaFoldDB" id="A0A0B2JV40"/>
<name>A0A0B2JV40_9FIRM</name>
<proteinExistence type="predicted"/>
<dbReference type="RefSeq" id="WP_039210065.1">
    <property type="nucleotide sequence ID" value="NZ_JSCE01000188.1"/>
</dbReference>
<reference evidence="1 2" key="1">
    <citation type="journal article" date="2013" name="PLoS ONE">
        <title>Identification and characterization of three novel lipases belonging to families II and V from Anaerovibrio lipolyticus 5ST.</title>
        <authorList>
            <person name="Prive F."/>
            <person name="Kaderbhai N.N."/>
            <person name="Girdwood S."/>
            <person name="Worgan H.J."/>
            <person name="Pinloche E."/>
            <person name="Scollan N.D."/>
            <person name="Huws S.A."/>
            <person name="Newbold C.J."/>
        </authorList>
    </citation>
    <scope>NUCLEOTIDE SEQUENCE [LARGE SCALE GENOMIC DNA]</scope>
    <source>
        <strain evidence="1 2">5S</strain>
    </source>
</reference>
<accession>A0A0B2JV40</accession>
<evidence type="ECO:0000313" key="2">
    <source>
        <dbReference type="Proteomes" id="UP000030993"/>
    </source>
</evidence>